<organism evidence="1">
    <name type="scientific">marine sediment metagenome</name>
    <dbReference type="NCBI Taxonomy" id="412755"/>
    <lineage>
        <taxon>unclassified sequences</taxon>
        <taxon>metagenomes</taxon>
        <taxon>ecological metagenomes</taxon>
    </lineage>
</organism>
<dbReference type="AlphaFoldDB" id="A0A0F9EVP7"/>
<gene>
    <name evidence="1" type="ORF">LCGC14_2026860</name>
</gene>
<feature type="non-terminal residue" evidence="1">
    <location>
        <position position="1"/>
    </location>
</feature>
<protein>
    <submittedName>
        <fullName evidence="1">Uncharacterized protein</fullName>
    </submittedName>
</protein>
<name>A0A0F9EVP7_9ZZZZ</name>
<dbReference type="EMBL" id="LAZR01023522">
    <property type="protein sequence ID" value="KKL78238.1"/>
    <property type="molecule type" value="Genomic_DNA"/>
</dbReference>
<reference evidence="1" key="1">
    <citation type="journal article" date="2015" name="Nature">
        <title>Complex archaea that bridge the gap between prokaryotes and eukaryotes.</title>
        <authorList>
            <person name="Spang A."/>
            <person name="Saw J.H."/>
            <person name="Jorgensen S.L."/>
            <person name="Zaremba-Niedzwiedzka K."/>
            <person name="Martijn J."/>
            <person name="Lind A.E."/>
            <person name="van Eijk R."/>
            <person name="Schleper C."/>
            <person name="Guy L."/>
            <person name="Ettema T.J."/>
        </authorList>
    </citation>
    <scope>NUCLEOTIDE SEQUENCE</scope>
</reference>
<evidence type="ECO:0000313" key="1">
    <source>
        <dbReference type="EMBL" id="KKL78238.1"/>
    </source>
</evidence>
<comment type="caution">
    <text evidence="1">The sequence shown here is derived from an EMBL/GenBank/DDBJ whole genome shotgun (WGS) entry which is preliminary data.</text>
</comment>
<proteinExistence type="predicted"/>
<sequence length="47" mass="5478">TKSQRRFTYDDVQEAINDLIAGKKRTIQLVGNKKKKKDDIKKSKKSK</sequence>
<accession>A0A0F9EVP7</accession>